<dbReference type="RefSeq" id="WP_042562494.1">
    <property type="nucleotide sequence ID" value="NZ_CP009997.1"/>
</dbReference>
<sequence>MKSPCLQIANAILQTHMADMGELTRRAIEKNGVFSLKANLHAREKKTISSNTLAGLSMITALAWQLRENELTTFHKLNAATQQFRESGVLPLLFNEEVPTCQGN</sequence>
<organism evidence="1 2">
    <name type="scientific">Yersinia rochesterensis</name>
    <dbReference type="NCBI Taxonomy" id="1604335"/>
    <lineage>
        <taxon>Bacteria</taxon>
        <taxon>Pseudomonadati</taxon>
        <taxon>Pseudomonadota</taxon>
        <taxon>Gammaproteobacteria</taxon>
        <taxon>Enterobacterales</taxon>
        <taxon>Yersiniaceae</taxon>
        <taxon>Yersinia</taxon>
    </lineage>
</organism>
<keyword evidence="2" id="KW-1185">Reference proteome</keyword>
<proteinExistence type="predicted"/>
<dbReference type="Proteomes" id="UP000031883">
    <property type="component" value="Chromosome"/>
</dbReference>
<reference evidence="1 2" key="1">
    <citation type="journal article" date="2015" name="Genome Announc.">
        <title>Thirty-Two Complete Genome Assemblies of Nine Yersinia Species, Including Y. pestis, Y. pseudotuberculosis, and Y. enterocolitica.</title>
        <authorList>
            <person name="Johnson S.L."/>
            <person name="Daligault H.E."/>
            <person name="Davenport K.W."/>
            <person name="Jaissle J."/>
            <person name="Frey K.G."/>
            <person name="Ladner J.T."/>
            <person name="Broomall S.M."/>
            <person name="Bishop-Lilly K.A."/>
            <person name="Bruce D.C."/>
            <person name="Coyne S.R."/>
            <person name="Gibbons H.S."/>
            <person name="Lo C.C."/>
            <person name="Munk A.C."/>
            <person name="Rosenzweig C.N."/>
            <person name="Koroleva G.I."/>
            <person name="Palacios G.F."/>
            <person name="Redden C.L."/>
            <person name="Xu Y."/>
            <person name="Minogue T.D."/>
            <person name="Chain P.S."/>
        </authorList>
    </citation>
    <scope>NUCLEOTIDE SEQUENCE [LARGE SCALE GENOMIC DNA]</scope>
    <source>
        <strain evidence="1 2">Y231</strain>
    </source>
</reference>
<evidence type="ECO:0000313" key="2">
    <source>
        <dbReference type="Proteomes" id="UP000031883"/>
    </source>
</evidence>
<evidence type="ECO:0000313" key="1">
    <source>
        <dbReference type="EMBL" id="AJJ37285.1"/>
    </source>
</evidence>
<gene>
    <name evidence="1" type="ORF">CH54_2636</name>
</gene>
<protein>
    <submittedName>
        <fullName evidence="1">Uncharacterized protein</fullName>
    </submittedName>
</protein>
<dbReference type="EMBL" id="CP009997">
    <property type="protein sequence ID" value="AJJ37285.1"/>
    <property type="molecule type" value="Genomic_DNA"/>
</dbReference>
<name>A0ABM5SRU5_9GAMM</name>
<accession>A0ABM5SRU5</accession>